<organism evidence="12 13">
    <name type="scientific">Argiope bruennichi</name>
    <name type="common">Wasp spider</name>
    <name type="synonym">Aranea bruennichi</name>
    <dbReference type="NCBI Taxonomy" id="94029"/>
    <lineage>
        <taxon>Eukaryota</taxon>
        <taxon>Metazoa</taxon>
        <taxon>Ecdysozoa</taxon>
        <taxon>Arthropoda</taxon>
        <taxon>Chelicerata</taxon>
        <taxon>Arachnida</taxon>
        <taxon>Araneae</taxon>
        <taxon>Araneomorphae</taxon>
        <taxon>Entelegynae</taxon>
        <taxon>Araneoidea</taxon>
        <taxon>Araneidae</taxon>
        <taxon>Argiope</taxon>
    </lineage>
</organism>
<dbReference type="InterPro" id="IPR036036">
    <property type="entry name" value="SOCS_box-like_dom_sf"/>
</dbReference>
<dbReference type="Pfam" id="PF12796">
    <property type="entry name" value="Ank_2"/>
    <property type="match status" value="1"/>
</dbReference>
<evidence type="ECO:0000313" key="12">
    <source>
        <dbReference type="EMBL" id="KAF8767040.1"/>
    </source>
</evidence>
<evidence type="ECO:0000256" key="5">
    <source>
        <dbReference type="ARBA" id="ARBA00022537"/>
    </source>
</evidence>
<dbReference type="InterPro" id="IPR051616">
    <property type="entry name" value="Cul2-RING_E3_ligase_SR"/>
</dbReference>
<dbReference type="SMART" id="SM00969">
    <property type="entry name" value="SOCS_box"/>
    <property type="match status" value="1"/>
</dbReference>
<evidence type="ECO:0000256" key="3">
    <source>
        <dbReference type="ARBA" id="ARBA00022483"/>
    </source>
</evidence>
<dbReference type="SUPFAM" id="SSF48403">
    <property type="entry name" value="Ankyrin repeat"/>
    <property type="match status" value="1"/>
</dbReference>
<dbReference type="InterPro" id="IPR001496">
    <property type="entry name" value="SOCS_box"/>
</dbReference>
<comment type="subcellular location">
    <subcellularLocation>
        <location evidence="2">Secreted</location>
    </subcellularLocation>
    <subcellularLocation>
        <location evidence="1">Target cell membrane</location>
    </subcellularLocation>
</comment>
<feature type="domain" description="SOCS box" evidence="11">
    <location>
        <begin position="230"/>
        <end position="273"/>
    </location>
</feature>
<dbReference type="GO" id="GO:0005576">
    <property type="term" value="C:extracellular region"/>
    <property type="evidence" value="ECO:0007669"/>
    <property type="project" value="UniProtKB-SubCell"/>
</dbReference>
<dbReference type="SMART" id="SM00248">
    <property type="entry name" value="ANK"/>
    <property type="match status" value="4"/>
</dbReference>
<gene>
    <name evidence="12" type="ORF">HNY73_020047</name>
</gene>
<evidence type="ECO:0000256" key="9">
    <source>
        <dbReference type="ARBA" id="ARBA00023298"/>
    </source>
</evidence>
<dbReference type="GO" id="GO:0044218">
    <property type="term" value="C:other organism cell membrane"/>
    <property type="evidence" value="ECO:0007669"/>
    <property type="project" value="UniProtKB-KW"/>
</dbReference>
<keyword evidence="5" id="KW-1052">Target cell membrane</keyword>
<keyword evidence="10" id="KW-0040">ANK repeat</keyword>
<dbReference type="InterPro" id="IPR002110">
    <property type="entry name" value="Ankyrin_rpt"/>
</dbReference>
<dbReference type="GO" id="GO:0044231">
    <property type="term" value="C:host cell presynaptic membrane"/>
    <property type="evidence" value="ECO:0007669"/>
    <property type="project" value="UniProtKB-KW"/>
</dbReference>
<feature type="repeat" description="ANK" evidence="10">
    <location>
        <begin position="102"/>
        <end position="134"/>
    </location>
</feature>
<evidence type="ECO:0000256" key="4">
    <source>
        <dbReference type="ARBA" id="ARBA00022525"/>
    </source>
</evidence>
<reference evidence="12" key="2">
    <citation type="submission" date="2020-06" db="EMBL/GenBank/DDBJ databases">
        <authorList>
            <person name="Sheffer M."/>
        </authorList>
    </citation>
    <scope>NUCLEOTIDE SEQUENCE</scope>
</reference>
<keyword evidence="9" id="KW-1053">Target membrane</keyword>
<reference evidence="12" key="1">
    <citation type="journal article" date="2020" name="bioRxiv">
        <title>Chromosome-level reference genome of the European wasp spider Argiope bruennichi: a resource for studies on range expansion and evolutionary adaptation.</title>
        <authorList>
            <person name="Sheffer M.M."/>
            <person name="Hoppe A."/>
            <person name="Krehenwinkel H."/>
            <person name="Uhl G."/>
            <person name="Kuss A.W."/>
            <person name="Jensen L."/>
            <person name="Jensen C."/>
            <person name="Gillespie R.G."/>
            <person name="Hoff K.J."/>
            <person name="Prost S."/>
        </authorList>
    </citation>
    <scope>NUCLEOTIDE SEQUENCE</scope>
</reference>
<feature type="repeat" description="ANK" evidence="10">
    <location>
        <begin position="33"/>
        <end position="65"/>
    </location>
</feature>
<dbReference type="PROSITE" id="PS50297">
    <property type="entry name" value="ANK_REP_REGION"/>
    <property type="match status" value="1"/>
</dbReference>
<keyword evidence="13" id="KW-1185">Reference proteome</keyword>
<keyword evidence="7" id="KW-0528">Neurotoxin</keyword>
<sequence>MRLTELHLAISFKNLGQVKFLMKNGLLLDRMWRGDMPVSRAVYYEAYEILEYLVQKGAEVNVLSQSHRMEPPLFAACSLGRLKAVRILLQSPNLDIDQRDFFDRTPLWAAVRSRSLEMVKLLLDHGADVAAAKNFTSCPLLLTMPSLGRNPHCEIPYLLIKRGCLLDIRGPRGSALTFSVIFENRKLFCLLINAGCTVENEELLNMDKLPLSWKNDINFCQWICSLHNNPRSLVHLTSCMIRKSLAKIHKNIFPAHITQLPLPEVLKRCLLLEN</sequence>
<dbReference type="Proteomes" id="UP000807504">
    <property type="component" value="Unassembled WGS sequence"/>
</dbReference>
<protein>
    <submittedName>
        <fullName evidence="12">Alpha-latrocrustotoxin-Lt1a-like protein</fullName>
    </submittedName>
</protein>
<dbReference type="Gene3D" id="1.25.40.20">
    <property type="entry name" value="Ankyrin repeat-containing domain"/>
    <property type="match status" value="1"/>
</dbReference>
<evidence type="ECO:0000256" key="2">
    <source>
        <dbReference type="ARBA" id="ARBA00004613"/>
    </source>
</evidence>
<evidence type="ECO:0000259" key="11">
    <source>
        <dbReference type="SMART" id="SM00969"/>
    </source>
</evidence>
<evidence type="ECO:0000256" key="1">
    <source>
        <dbReference type="ARBA" id="ARBA00004175"/>
    </source>
</evidence>
<dbReference type="PROSITE" id="PS50088">
    <property type="entry name" value="ANK_REPEAT"/>
    <property type="match status" value="2"/>
</dbReference>
<dbReference type="GO" id="GO:0006887">
    <property type="term" value="P:exocytosis"/>
    <property type="evidence" value="ECO:0007669"/>
    <property type="project" value="UniProtKB-KW"/>
</dbReference>
<dbReference type="SUPFAM" id="SSF158235">
    <property type="entry name" value="SOCS box-like"/>
    <property type="match status" value="1"/>
</dbReference>
<keyword evidence="8" id="KW-0638">Presynaptic neurotoxin</keyword>
<keyword evidence="3" id="KW-0268">Exocytosis</keyword>
<evidence type="ECO:0000256" key="7">
    <source>
        <dbReference type="ARBA" id="ARBA00022699"/>
    </source>
</evidence>
<dbReference type="Pfam" id="PF07525">
    <property type="entry name" value="SOCS_box"/>
    <property type="match status" value="1"/>
</dbReference>
<dbReference type="EMBL" id="JABXBU010002230">
    <property type="protein sequence ID" value="KAF8767040.1"/>
    <property type="molecule type" value="Genomic_DNA"/>
</dbReference>
<evidence type="ECO:0000256" key="6">
    <source>
        <dbReference type="ARBA" id="ARBA00022656"/>
    </source>
</evidence>
<keyword evidence="4" id="KW-0964">Secreted</keyword>
<dbReference type="GO" id="GO:0090729">
    <property type="term" value="F:toxin activity"/>
    <property type="evidence" value="ECO:0007669"/>
    <property type="project" value="UniProtKB-KW"/>
</dbReference>
<name>A0A8T0E6T6_ARGBR</name>
<proteinExistence type="predicted"/>
<dbReference type="PANTHER" id="PTHR46224:SF64">
    <property type="entry name" value="IQ MOTIF AND ANKYRIN REPEAT DOMAIN-CONTAINING PROTEIN 1"/>
    <property type="match status" value="1"/>
</dbReference>
<dbReference type="InterPro" id="IPR036770">
    <property type="entry name" value="Ankyrin_rpt-contain_sf"/>
</dbReference>
<evidence type="ECO:0000256" key="10">
    <source>
        <dbReference type="PROSITE-ProRule" id="PRU00023"/>
    </source>
</evidence>
<dbReference type="AlphaFoldDB" id="A0A8T0E6T6"/>
<evidence type="ECO:0000313" key="13">
    <source>
        <dbReference type="Proteomes" id="UP000807504"/>
    </source>
</evidence>
<dbReference type="GO" id="GO:0035556">
    <property type="term" value="P:intracellular signal transduction"/>
    <property type="evidence" value="ECO:0007669"/>
    <property type="project" value="InterPro"/>
</dbReference>
<dbReference type="PANTHER" id="PTHR46224">
    <property type="entry name" value="ANKYRIN REPEAT FAMILY PROTEIN"/>
    <property type="match status" value="1"/>
</dbReference>
<evidence type="ECO:0000256" key="8">
    <source>
        <dbReference type="ARBA" id="ARBA00023028"/>
    </source>
</evidence>
<comment type="caution">
    <text evidence="12">The sequence shown here is derived from an EMBL/GenBank/DDBJ whole genome shotgun (WGS) entry which is preliminary data.</text>
</comment>
<keyword evidence="6" id="KW-0800">Toxin</keyword>
<keyword evidence="9" id="KW-0472">Membrane</keyword>
<accession>A0A8T0E6T6</accession>